<evidence type="ECO:0000313" key="13">
    <source>
        <dbReference type="EMBL" id="RJE20667.1"/>
    </source>
</evidence>
<dbReference type="SMART" id="SM00490">
    <property type="entry name" value="HELICc"/>
    <property type="match status" value="1"/>
</dbReference>
<feature type="domain" description="Helicase C-terminal" evidence="11">
    <location>
        <begin position="398"/>
        <end position="546"/>
    </location>
</feature>
<evidence type="ECO:0000256" key="4">
    <source>
        <dbReference type="ARBA" id="ARBA00022806"/>
    </source>
</evidence>
<keyword evidence="4 8" id="KW-0347">Helicase</keyword>
<evidence type="ECO:0000256" key="3">
    <source>
        <dbReference type="ARBA" id="ARBA00022801"/>
    </source>
</evidence>
<dbReference type="InterPro" id="IPR014014">
    <property type="entry name" value="RNA_helicase_DEAD_Q_motif"/>
</dbReference>
<feature type="short sequence motif" description="Q motif" evidence="7">
    <location>
        <begin position="142"/>
        <end position="170"/>
    </location>
</feature>
<dbReference type="InterPro" id="IPR011545">
    <property type="entry name" value="DEAD/DEAH_box_helicase_dom"/>
</dbReference>
<dbReference type="EC" id="3.6.4.13" evidence="1"/>
<dbReference type="OrthoDB" id="196131at2759"/>
<dbReference type="GO" id="GO:0003724">
    <property type="term" value="F:RNA helicase activity"/>
    <property type="evidence" value="ECO:0007669"/>
    <property type="project" value="UniProtKB-EC"/>
</dbReference>
<dbReference type="SMART" id="SM00487">
    <property type="entry name" value="DEXDc"/>
    <property type="match status" value="1"/>
</dbReference>
<evidence type="ECO:0000256" key="8">
    <source>
        <dbReference type="RuleBase" id="RU000492"/>
    </source>
</evidence>
<evidence type="ECO:0000256" key="1">
    <source>
        <dbReference type="ARBA" id="ARBA00012552"/>
    </source>
</evidence>
<feature type="compositionally biased region" description="Acidic residues" evidence="9">
    <location>
        <begin position="553"/>
        <end position="564"/>
    </location>
</feature>
<dbReference type="GO" id="GO:0003676">
    <property type="term" value="F:nucleic acid binding"/>
    <property type="evidence" value="ECO:0007669"/>
    <property type="project" value="InterPro"/>
</dbReference>
<dbReference type="InterPro" id="IPR027417">
    <property type="entry name" value="P-loop_NTPase"/>
</dbReference>
<keyword evidence="3 8" id="KW-0378">Hydrolase</keyword>
<comment type="catalytic activity">
    <reaction evidence="6">
        <text>ATP + H2O = ADP + phosphate + H(+)</text>
        <dbReference type="Rhea" id="RHEA:13065"/>
        <dbReference type="ChEBI" id="CHEBI:15377"/>
        <dbReference type="ChEBI" id="CHEBI:15378"/>
        <dbReference type="ChEBI" id="CHEBI:30616"/>
        <dbReference type="ChEBI" id="CHEBI:43474"/>
        <dbReference type="ChEBI" id="CHEBI:456216"/>
        <dbReference type="EC" id="3.6.4.13"/>
    </reaction>
</comment>
<feature type="region of interest" description="Disordered" evidence="9">
    <location>
        <begin position="1"/>
        <end position="82"/>
    </location>
</feature>
<dbReference type="CDD" id="cd18787">
    <property type="entry name" value="SF2_C_DEAD"/>
    <property type="match status" value="1"/>
</dbReference>
<comment type="caution">
    <text evidence="13">The sequence shown here is derived from an EMBL/GenBank/DDBJ whole genome shotgun (WGS) entry which is preliminary data.</text>
</comment>
<evidence type="ECO:0000259" key="12">
    <source>
        <dbReference type="PROSITE" id="PS51195"/>
    </source>
</evidence>
<evidence type="ECO:0000259" key="11">
    <source>
        <dbReference type="PROSITE" id="PS51194"/>
    </source>
</evidence>
<proteinExistence type="inferred from homology"/>
<feature type="domain" description="Helicase ATP-binding" evidence="10">
    <location>
        <begin position="173"/>
        <end position="370"/>
    </location>
</feature>
<dbReference type="PROSITE" id="PS51195">
    <property type="entry name" value="Q_MOTIF"/>
    <property type="match status" value="1"/>
</dbReference>
<feature type="domain" description="DEAD-box RNA helicase Q" evidence="12">
    <location>
        <begin position="142"/>
        <end position="170"/>
    </location>
</feature>
<evidence type="ECO:0000256" key="6">
    <source>
        <dbReference type="ARBA" id="ARBA00047984"/>
    </source>
</evidence>
<organism evidence="13 14">
    <name type="scientific">Aspergillus sclerotialis</name>
    <dbReference type="NCBI Taxonomy" id="2070753"/>
    <lineage>
        <taxon>Eukaryota</taxon>
        <taxon>Fungi</taxon>
        <taxon>Dikarya</taxon>
        <taxon>Ascomycota</taxon>
        <taxon>Pezizomycotina</taxon>
        <taxon>Eurotiomycetes</taxon>
        <taxon>Eurotiomycetidae</taxon>
        <taxon>Eurotiales</taxon>
        <taxon>Aspergillaceae</taxon>
        <taxon>Aspergillus</taxon>
        <taxon>Aspergillus subgen. Polypaecilum</taxon>
    </lineage>
</organism>
<dbReference type="InterPro" id="IPR000629">
    <property type="entry name" value="RNA-helicase_DEAD-box_CS"/>
</dbReference>
<comment type="similarity">
    <text evidence="8">Belongs to the DEAD box helicase family.</text>
</comment>
<gene>
    <name evidence="13" type="ORF">PHISCL_06988</name>
</gene>
<keyword evidence="5 8" id="KW-0067">ATP-binding</keyword>
<sequence>MSDWVDNSVVLKDVSNMPADHTNMPGDGSETKVAVGAPQKNEEAAENARKKGWAAPTEYDYSKYNTAPKPGDGDADGDQPEWAGSAAKYEWRDDYGDIGPRNPELEQMLFHGEYINRTGLKFENLTKIEVIAESRERPNPIKSFDDAGLHPIMMENIRLCNYRTPTPIQAYSIPAIITGHDLIAVAQTGSGKTAAFFIPVLSQLMGKAKKLAAPRPNLGDGFNPHTDAVRAEPLVLVVAPTRELSTQIFDEARRLCYRSMLRPCVVYGGAPLSHQRAELQKGCDILIGTPGRLLDFMDRTHILSLRRVRYTIIDEADELLDADWETDFNKIMSGGDMNEDADHRYLMFSATFNKACRKLARKFLSADHVRVRIGRPGSCHVNVIQNVVYVEDHLKKKAVYDLLMSMPPSRTLIFVNNKSQADLLDDYLFNMGLPTTSIHADRTQREREDALRAFRTAKSPIMIATGVSARGLDIKNVLHIINFDLPSAAFGGINEYIHRIGRTARIGNEGVATSFFNDKNAELGYDLVKILLESGQNVPDFLESYKPENEKLEFDDDTDEEGEGNEATPTGNWSGIPMGEPTEADAPQGFTPNWD</sequence>
<dbReference type="GO" id="GO:0005524">
    <property type="term" value="F:ATP binding"/>
    <property type="evidence" value="ECO:0007669"/>
    <property type="project" value="UniProtKB-KW"/>
</dbReference>
<evidence type="ECO:0000313" key="14">
    <source>
        <dbReference type="Proteomes" id="UP000266188"/>
    </source>
</evidence>
<dbReference type="AlphaFoldDB" id="A0A3A2ZH08"/>
<accession>A0A3A2ZH08</accession>
<dbReference type="Gene3D" id="3.40.50.300">
    <property type="entry name" value="P-loop containing nucleotide triphosphate hydrolases"/>
    <property type="match status" value="2"/>
</dbReference>
<dbReference type="PROSITE" id="PS51192">
    <property type="entry name" value="HELICASE_ATP_BIND_1"/>
    <property type="match status" value="1"/>
</dbReference>
<keyword evidence="2 8" id="KW-0547">Nucleotide-binding</keyword>
<dbReference type="Proteomes" id="UP000266188">
    <property type="component" value="Unassembled WGS sequence"/>
</dbReference>
<evidence type="ECO:0000256" key="2">
    <source>
        <dbReference type="ARBA" id="ARBA00022741"/>
    </source>
</evidence>
<feature type="region of interest" description="Disordered" evidence="9">
    <location>
        <begin position="548"/>
        <end position="595"/>
    </location>
</feature>
<dbReference type="Pfam" id="PF00270">
    <property type="entry name" value="DEAD"/>
    <property type="match status" value="1"/>
</dbReference>
<dbReference type="InterPro" id="IPR001650">
    <property type="entry name" value="Helicase_C-like"/>
</dbReference>
<dbReference type="EMBL" id="MVGC01000286">
    <property type="protein sequence ID" value="RJE20667.1"/>
    <property type="molecule type" value="Genomic_DNA"/>
</dbReference>
<protein>
    <recommendedName>
        <fullName evidence="1">RNA helicase</fullName>
        <ecNumber evidence="1">3.6.4.13</ecNumber>
    </recommendedName>
</protein>
<dbReference type="SUPFAM" id="SSF52540">
    <property type="entry name" value="P-loop containing nucleoside triphosphate hydrolases"/>
    <property type="match status" value="2"/>
</dbReference>
<dbReference type="PROSITE" id="PS51194">
    <property type="entry name" value="HELICASE_CTER"/>
    <property type="match status" value="1"/>
</dbReference>
<dbReference type="PANTHER" id="PTHR47958">
    <property type="entry name" value="ATP-DEPENDENT RNA HELICASE DBP3"/>
    <property type="match status" value="1"/>
</dbReference>
<dbReference type="STRING" id="2070753.A0A3A2ZH08"/>
<dbReference type="Pfam" id="PF00271">
    <property type="entry name" value="Helicase_C"/>
    <property type="match status" value="1"/>
</dbReference>
<dbReference type="InterPro" id="IPR014001">
    <property type="entry name" value="Helicase_ATP-bd"/>
</dbReference>
<evidence type="ECO:0000256" key="5">
    <source>
        <dbReference type="ARBA" id="ARBA00022840"/>
    </source>
</evidence>
<dbReference type="GO" id="GO:0016787">
    <property type="term" value="F:hydrolase activity"/>
    <property type="evidence" value="ECO:0007669"/>
    <property type="project" value="UniProtKB-KW"/>
</dbReference>
<evidence type="ECO:0000256" key="9">
    <source>
        <dbReference type="SAM" id="MobiDB-lite"/>
    </source>
</evidence>
<evidence type="ECO:0000256" key="7">
    <source>
        <dbReference type="PROSITE-ProRule" id="PRU00552"/>
    </source>
</evidence>
<feature type="compositionally biased region" description="Basic and acidic residues" evidence="9">
    <location>
        <begin position="40"/>
        <end position="49"/>
    </location>
</feature>
<name>A0A3A2ZH08_9EURO</name>
<evidence type="ECO:0000259" key="10">
    <source>
        <dbReference type="PROSITE" id="PS51192"/>
    </source>
</evidence>
<reference evidence="14" key="1">
    <citation type="submission" date="2017-02" db="EMBL/GenBank/DDBJ databases">
        <authorList>
            <person name="Tafer H."/>
            <person name="Lopandic K."/>
        </authorList>
    </citation>
    <scope>NUCLEOTIDE SEQUENCE [LARGE SCALE GENOMIC DNA]</scope>
    <source>
        <strain evidence="14">CBS 366.77</strain>
    </source>
</reference>
<dbReference type="PROSITE" id="PS00039">
    <property type="entry name" value="DEAD_ATP_HELICASE"/>
    <property type="match status" value="1"/>
</dbReference>
<keyword evidence="14" id="KW-1185">Reference proteome</keyword>